<evidence type="ECO:0000313" key="2">
    <source>
        <dbReference type="Proteomes" id="UP001604277"/>
    </source>
</evidence>
<reference evidence="2" key="1">
    <citation type="submission" date="2024-07" db="EMBL/GenBank/DDBJ databases">
        <title>Two chromosome-level genome assemblies of Korean endemic species Abeliophyllum distichum and Forsythia ovata (Oleaceae).</title>
        <authorList>
            <person name="Jang H."/>
        </authorList>
    </citation>
    <scope>NUCLEOTIDE SEQUENCE [LARGE SCALE GENOMIC DNA]</scope>
</reference>
<sequence length="145" mass="16462">MAEGILMVQRNQNIEAVHQNELVAMLGVESHEIKFANCCPVYIANSETRNVVLSQSTVDKSFWLRLLFEKLSSKFPETSIQDCGQHLQIESFSVSVCSKEICPHRTTANLQCMPETIYFCCTWSTADEKLAWEIISVIKNVSSKR</sequence>
<accession>A0ABD1TAY8</accession>
<dbReference type="EMBL" id="JBFOLJ010000009">
    <property type="protein sequence ID" value="KAL2509718.1"/>
    <property type="molecule type" value="Genomic_DNA"/>
</dbReference>
<gene>
    <name evidence="1" type="ORF">Fot_33365</name>
</gene>
<name>A0ABD1TAY8_9LAMI</name>
<evidence type="ECO:0000313" key="1">
    <source>
        <dbReference type="EMBL" id="KAL2509718.1"/>
    </source>
</evidence>
<dbReference type="AlphaFoldDB" id="A0ABD1TAY8"/>
<dbReference type="Proteomes" id="UP001604277">
    <property type="component" value="Unassembled WGS sequence"/>
</dbReference>
<keyword evidence="2" id="KW-1185">Reference proteome</keyword>
<comment type="caution">
    <text evidence="1">The sequence shown here is derived from an EMBL/GenBank/DDBJ whole genome shotgun (WGS) entry which is preliminary data.</text>
</comment>
<organism evidence="1 2">
    <name type="scientific">Forsythia ovata</name>
    <dbReference type="NCBI Taxonomy" id="205694"/>
    <lineage>
        <taxon>Eukaryota</taxon>
        <taxon>Viridiplantae</taxon>
        <taxon>Streptophyta</taxon>
        <taxon>Embryophyta</taxon>
        <taxon>Tracheophyta</taxon>
        <taxon>Spermatophyta</taxon>
        <taxon>Magnoliopsida</taxon>
        <taxon>eudicotyledons</taxon>
        <taxon>Gunneridae</taxon>
        <taxon>Pentapetalae</taxon>
        <taxon>asterids</taxon>
        <taxon>lamiids</taxon>
        <taxon>Lamiales</taxon>
        <taxon>Oleaceae</taxon>
        <taxon>Forsythieae</taxon>
        <taxon>Forsythia</taxon>
    </lineage>
</organism>
<proteinExistence type="predicted"/>
<protein>
    <submittedName>
        <fullName evidence="1">Cleavage and polyadenylation specificity factor subunit 3-II</fullName>
    </submittedName>
</protein>